<accession>A0A074LC37</accession>
<dbReference type="RefSeq" id="WP_039271593.1">
    <property type="nucleotide sequence ID" value="NZ_CP015423.1"/>
</dbReference>
<evidence type="ECO:0000313" key="6">
    <source>
        <dbReference type="EMBL" id="URJ49921.1"/>
    </source>
</evidence>
<evidence type="ECO:0000256" key="5">
    <source>
        <dbReference type="ARBA" id="ARBA00023136"/>
    </source>
</evidence>
<dbReference type="Proteomes" id="UP001055784">
    <property type="component" value="Chromosome"/>
</dbReference>
<keyword evidence="5" id="KW-0472">Membrane</keyword>
<protein>
    <submittedName>
        <fullName evidence="6">LysE/ArgO family amino acid transporter</fullName>
    </submittedName>
</protein>
<organism evidence="6 7">
    <name type="scientific">Paenibacillus polymyxa</name>
    <name type="common">Bacillus polymyxa</name>
    <dbReference type="NCBI Taxonomy" id="1406"/>
    <lineage>
        <taxon>Bacteria</taxon>
        <taxon>Bacillati</taxon>
        <taxon>Bacillota</taxon>
        <taxon>Bacilli</taxon>
        <taxon>Bacillales</taxon>
        <taxon>Paenibacillaceae</taxon>
        <taxon>Paenibacillus</taxon>
    </lineage>
</organism>
<dbReference type="GO" id="GO:0015171">
    <property type="term" value="F:amino acid transmembrane transporter activity"/>
    <property type="evidence" value="ECO:0007669"/>
    <property type="project" value="TreeGrafter"/>
</dbReference>
<evidence type="ECO:0000256" key="1">
    <source>
        <dbReference type="ARBA" id="ARBA00004651"/>
    </source>
</evidence>
<reference evidence="6" key="1">
    <citation type="submission" date="2022-11" db="EMBL/GenBank/DDBJ databases">
        <authorList>
            <person name="Vasilchenko N.G."/>
            <person name="Prazdnova E.V."/>
            <person name="Gorovtsov A.V."/>
            <person name="Chistyakov V.A."/>
            <person name="Pak M.L."/>
        </authorList>
    </citation>
    <scope>NUCLEOTIDE SEQUENCE</scope>
    <source>
        <strain evidence="6">R 4.5</strain>
    </source>
</reference>
<keyword evidence="3" id="KW-0812">Transmembrane</keyword>
<evidence type="ECO:0000256" key="2">
    <source>
        <dbReference type="ARBA" id="ARBA00022475"/>
    </source>
</evidence>
<comment type="subcellular location">
    <subcellularLocation>
        <location evidence="1">Cell membrane</location>
        <topology evidence="1">Multi-pass membrane protein</topology>
    </subcellularLocation>
</comment>
<dbReference type="PANTHER" id="PTHR30086:SF20">
    <property type="entry name" value="ARGININE EXPORTER PROTEIN ARGO-RELATED"/>
    <property type="match status" value="1"/>
</dbReference>
<dbReference type="PANTHER" id="PTHR30086">
    <property type="entry name" value="ARGININE EXPORTER PROTEIN ARGO"/>
    <property type="match status" value="1"/>
</dbReference>
<evidence type="ECO:0000313" key="7">
    <source>
        <dbReference type="Proteomes" id="UP001055784"/>
    </source>
</evidence>
<keyword evidence="4" id="KW-1133">Transmembrane helix</keyword>
<evidence type="ECO:0000256" key="3">
    <source>
        <dbReference type="ARBA" id="ARBA00022692"/>
    </source>
</evidence>
<proteinExistence type="predicted"/>
<dbReference type="GO" id="GO:0005886">
    <property type="term" value="C:plasma membrane"/>
    <property type="evidence" value="ECO:0007669"/>
    <property type="project" value="UniProtKB-SubCell"/>
</dbReference>
<dbReference type="InterPro" id="IPR001123">
    <property type="entry name" value="LeuE-type"/>
</dbReference>
<dbReference type="Pfam" id="PF01810">
    <property type="entry name" value="LysE"/>
    <property type="match status" value="1"/>
</dbReference>
<dbReference type="AlphaFoldDB" id="A0A074LC37"/>
<dbReference type="EMBL" id="CP097770">
    <property type="protein sequence ID" value="URJ49921.1"/>
    <property type="molecule type" value="Genomic_DNA"/>
</dbReference>
<name>A0A074LC37_PAEPO</name>
<keyword evidence="2" id="KW-1003">Cell membrane</keyword>
<gene>
    <name evidence="6" type="ORF">MF626_004334</name>
</gene>
<evidence type="ECO:0000256" key="4">
    <source>
        <dbReference type="ARBA" id="ARBA00022989"/>
    </source>
</evidence>
<sequence length="204" mass="21911">MLEAIIHAVLLALGLILPLGVQNVFVFNQGASQSRFRNALPAVITAGVCDTILITLAVGGVSLILQQFLWLTNVLYAAGCLFLLYMAWTLWRSKAASSGESQAMRPKRQMIFAASVSLLNPHAILDTVGVIGTSSLQYDGGERWAFGLAAVSVSWIWFIGLATAGRLVGRMDSEGKFGTVLNKISALIILGLAMYMAINFITSM</sequence>